<dbReference type="InterPro" id="IPR036249">
    <property type="entry name" value="Thioredoxin-like_sf"/>
</dbReference>
<proteinExistence type="predicted"/>
<dbReference type="InterPro" id="IPR000866">
    <property type="entry name" value="AhpC/TSA"/>
</dbReference>
<evidence type="ECO:0000313" key="3">
    <source>
        <dbReference type="EMBL" id="GAX89935.1"/>
    </source>
</evidence>
<dbReference type="OrthoDB" id="9812811at2"/>
<accession>A0A292YN62</accession>
<evidence type="ECO:0000313" key="4">
    <source>
        <dbReference type="Proteomes" id="UP000217785"/>
    </source>
</evidence>
<evidence type="ECO:0000256" key="1">
    <source>
        <dbReference type="ARBA" id="ARBA00023157"/>
    </source>
</evidence>
<keyword evidence="4" id="KW-1185">Reference proteome</keyword>
<name>A0A292YN62_9BACL</name>
<feature type="domain" description="Alkyl hydroperoxide reductase subunit C/ Thiol specific antioxidant" evidence="2">
    <location>
        <begin position="13"/>
        <end position="53"/>
    </location>
</feature>
<dbReference type="SUPFAM" id="SSF52833">
    <property type="entry name" value="Thioredoxin-like"/>
    <property type="match status" value="1"/>
</dbReference>
<sequence>MPKGATETKTLKVGDKAPDFELKAHGNRTVKLSDYLGKKNVFIAFYPLDWTPV</sequence>
<comment type="caution">
    <text evidence="3">The sequence shown here is derived from an EMBL/GenBank/DDBJ whole genome shotgun (WGS) entry which is preliminary data.</text>
</comment>
<reference evidence="4" key="1">
    <citation type="submission" date="2017-07" db="EMBL/GenBank/DDBJ databases">
        <title>Draft genome sequence of Effusibacillus lacus strain skLN1.</title>
        <authorList>
            <person name="Watanabe M."/>
            <person name="Kojima H."/>
            <person name="Fukui M."/>
        </authorList>
    </citation>
    <scope>NUCLEOTIDE SEQUENCE [LARGE SCALE GENOMIC DNA]</scope>
    <source>
        <strain evidence="4">skLN1</strain>
    </source>
</reference>
<dbReference type="Gene3D" id="3.40.30.10">
    <property type="entry name" value="Glutaredoxin"/>
    <property type="match status" value="1"/>
</dbReference>
<protein>
    <submittedName>
        <fullName evidence="3">tRNA(5-methylaminomethyl-2-thiouridylate) methyltransferase</fullName>
    </submittedName>
</protein>
<dbReference type="AlphaFoldDB" id="A0A292YN62"/>
<keyword evidence="3" id="KW-0489">Methyltransferase</keyword>
<dbReference type="GO" id="GO:0016209">
    <property type="term" value="F:antioxidant activity"/>
    <property type="evidence" value="ECO:0007669"/>
    <property type="project" value="InterPro"/>
</dbReference>
<dbReference type="GO" id="GO:0016491">
    <property type="term" value="F:oxidoreductase activity"/>
    <property type="evidence" value="ECO:0007669"/>
    <property type="project" value="InterPro"/>
</dbReference>
<keyword evidence="3" id="KW-0808">Transferase</keyword>
<dbReference type="GO" id="GO:0032259">
    <property type="term" value="P:methylation"/>
    <property type="evidence" value="ECO:0007669"/>
    <property type="project" value="UniProtKB-KW"/>
</dbReference>
<dbReference type="EMBL" id="BDUF01000043">
    <property type="protein sequence ID" value="GAX89935.1"/>
    <property type="molecule type" value="Genomic_DNA"/>
</dbReference>
<dbReference type="Pfam" id="PF00578">
    <property type="entry name" value="AhpC-TSA"/>
    <property type="match status" value="1"/>
</dbReference>
<keyword evidence="1" id="KW-1015">Disulfide bond</keyword>
<organism evidence="3 4">
    <name type="scientific">Effusibacillus lacus</name>
    <dbReference type="NCBI Taxonomy" id="1348429"/>
    <lineage>
        <taxon>Bacteria</taxon>
        <taxon>Bacillati</taxon>
        <taxon>Bacillota</taxon>
        <taxon>Bacilli</taxon>
        <taxon>Bacillales</taxon>
        <taxon>Alicyclobacillaceae</taxon>
        <taxon>Effusibacillus</taxon>
    </lineage>
</organism>
<gene>
    <name evidence="3" type="ORF">EFBL_1561</name>
</gene>
<evidence type="ECO:0000259" key="2">
    <source>
        <dbReference type="Pfam" id="PF00578"/>
    </source>
</evidence>
<dbReference type="Proteomes" id="UP000217785">
    <property type="component" value="Unassembled WGS sequence"/>
</dbReference>
<dbReference type="GO" id="GO:0008168">
    <property type="term" value="F:methyltransferase activity"/>
    <property type="evidence" value="ECO:0007669"/>
    <property type="project" value="UniProtKB-KW"/>
</dbReference>